<protein>
    <submittedName>
        <fullName evidence="2">Uncharacterized protein</fullName>
    </submittedName>
</protein>
<organism evidence="2 3">
    <name type="scientific">Wickerhamomyces mucosus</name>
    <dbReference type="NCBI Taxonomy" id="1378264"/>
    <lineage>
        <taxon>Eukaryota</taxon>
        <taxon>Fungi</taxon>
        <taxon>Dikarya</taxon>
        <taxon>Ascomycota</taxon>
        <taxon>Saccharomycotina</taxon>
        <taxon>Saccharomycetes</taxon>
        <taxon>Phaffomycetales</taxon>
        <taxon>Wickerhamomycetaceae</taxon>
        <taxon>Wickerhamomyces</taxon>
    </lineage>
</organism>
<dbReference type="OrthoDB" id="5223508at2759"/>
<feature type="compositionally biased region" description="Basic and acidic residues" evidence="1">
    <location>
        <begin position="108"/>
        <end position="131"/>
    </location>
</feature>
<sequence length="282" mass="32379">MGKGAAKFGYKSGTLPEVRQIFKNPIKPIVRPKNPNTGYADGIQHPKGTSREQPLPTVKTVEELISKTVQEPKQIPDLTKLNEIQKEKVTKSTLRREYYRTILKKEESKLNKKEESQQKKDLKSVNEKKSQNAESIELTLPTIESYLQGPIMRQRTPEETEILKAKREVNRLNTELIGKTNRATNLLELYYASEKFIINEKELEEAISVAFSSKHFNLPDPENRTVQHTSKFVDSLFNTIKGEPDLNQIHEKITGKADSFRQEVEKLAKEQHAKNIDQELRG</sequence>
<dbReference type="EMBL" id="JAEUBF010001150">
    <property type="protein sequence ID" value="KAH3672402.1"/>
    <property type="molecule type" value="Genomic_DNA"/>
</dbReference>
<proteinExistence type="predicted"/>
<evidence type="ECO:0000313" key="2">
    <source>
        <dbReference type="EMBL" id="KAH3672402.1"/>
    </source>
</evidence>
<dbReference type="CDD" id="cd23703">
    <property type="entry name" value="mS26_PET12"/>
    <property type="match status" value="1"/>
</dbReference>
<evidence type="ECO:0000313" key="3">
    <source>
        <dbReference type="Proteomes" id="UP000769528"/>
    </source>
</evidence>
<reference evidence="2" key="2">
    <citation type="submission" date="2021-01" db="EMBL/GenBank/DDBJ databases">
        <authorList>
            <person name="Schikora-Tamarit M.A."/>
        </authorList>
    </citation>
    <scope>NUCLEOTIDE SEQUENCE</scope>
    <source>
        <strain evidence="2">CBS6341</strain>
    </source>
</reference>
<reference evidence="2" key="1">
    <citation type="journal article" date="2021" name="Open Biol.">
        <title>Shared evolutionary footprints suggest mitochondrial oxidative damage underlies multiple complex I losses in fungi.</title>
        <authorList>
            <person name="Schikora-Tamarit M.A."/>
            <person name="Marcet-Houben M."/>
            <person name="Nosek J."/>
            <person name="Gabaldon T."/>
        </authorList>
    </citation>
    <scope>NUCLEOTIDE SEQUENCE</scope>
    <source>
        <strain evidence="2">CBS6341</strain>
    </source>
</reference>
<feature type="region of interest" description="Disordered" evidence="1">
    <location>
        <begin position="108"/>
        <end position="133"/>
    </location>
</feature>
<evidence type="ECO:0000256" key="1">
    <source>
        <dbReference type="SAM" id="MobiDB-lite"/>
    </source>
</evidence>
<comment type="caution">
    <text evidence="2">The sequence shown here is derived from an EMBL/GenBank/DDBJ whole genome shotgun (WGS) entry which is preliminary data.</text>
</comment>
<accession>A0A9P8PJG1</accession>
<dbReference type="InterPro" id="IPR058940">
    <property type="entry name" value="mS26_fungi"/>
</dbReference>
<name>A0A9P8PJG1_9ASCO</name>
<keyword evidence="3" id="KW-1185">Reference proteome</keyword>
<dbReference type="AlphaFoldDB" id="A0A9P8PJG1"/>
<dbReference type="Proteomes" id="UP000769528">
    <property type="component" value="Unassembled WGS sequence"/>
</dbReference>
<feature type="region of interest" description="Disordered" evidence="1">
    <location>
        <begin position="26"/>
        <end position="56"/>
    </location>
</feature>
<dbReference type="Pfam" id="PF26163">
    <property type="entry name" value="mS26"/>
    <property type="match status" value="1"/>
</dbReference>
<gene>
    <name evidence="2" type="ORF">WICMUC_004238</name>
</gene>